<dbReference type="EMBL" id="QGLR01000009">
    <property type="protein sequence ID" value="PXZ07275.1"/>
    <property type="molecule type" value="Genomic_DNA"/>
</dbReference>
<evidence type="ECO:0000313" key="2">
    <source>
        <dbReference type="Proteomes" id="UP000247932"/>
    </source>
</evidence>
<dbReference type="AlphaFoldDB" id="A0A2V4E266"/>
<name>A0A2V4E266_9GAMM</name>
<reference evidence="1 2" key="1">
    <citation type="submission" date="2018-05" db="EMBL/GenBank/DDBJ databases">
        <title>Reference genomes for bee gut microbiota database.</title>
        <authorList>
            <person name="Ellegaard K.M."/>
        </authorList>
    </citation>
    <scope>NUCLEOTIDE SEQUENCE [LARGE SCALE GENOMIC DNA]</scope>
    <source>
        <strain evidence="1 2">ESL0182</strain>
    </source>
</reference>
<dbReference type="Proteomes" id="UP000247932">
    <property type="component" value="Unassembled WGS sequence"/>
</dbReference>
<keyword evidence="2" id="KW-1185">Reference proteome</keyword>
<comment type="caution">
    <text evidence="1">The sequence shown here is derived from an EMBL/GenBank/DDBJ whole genome shotgun (WGS) entry which is preliminary data.</text>
</comment>
<gene>
    <name evidence="1" type="ORF">DKK70_05320</name>
</gene>
<protein>
    <submittedName>
        <fullName evidence="1">Uncharacterized protein</fullName>
    </submittedName>
</protein>
<accession>A0A2V4E266</accession>
<proteinExistence type="predicted"/>
<dbReference type="OrthoDB" id="7065426at2"/>
<organism evidence="1 2">
    <name type="scientific">Gilliamella apicola</name>
    <dbReference type="NCBI Taxonomy" id="1196095"/>
    <lineage>
        <taxon>Bacteria</taxon>
        <taxon>Pseudomonadati</taxon>
        <taxon>Pseudomonadota</taxon>
        <taxon>Gammaproteobacteria</taxon>
        <taxon>Orbales</taxon>
        <taxon>Orbaceae</taxon>
        <taxon>Gilliamella</taxon>
    </lineage>
</organism>
<dbReference type="RefSeq" id="WP_110433047.1">
    <property type="nucleotide sequence ID" value="NZ_QGLR01000009.1"/>
</dbReference>
<evidence type="ECO:0000313" key="1">
    <source>
        <dbReference type="EMBL" id="PXZ07275.1"/>
    </source>
</evidence>
<sequence length="158" mass="18748">MKTYKKPLFTLVHSNDAIPEHNTLAYLDSTLNDYTDHIDEIIGLRIKGLKLHHSEYREHHNDNYTNNKSGFSFVFPEIYESEHHKKQIGMLKEEMLIAKESHRVMELLNVRLKEFAKFYPEIQFNLNNVQLLPTKFKEYLFAPPLVLTQDNAIMLWDD</sequence>